<proteinExistence type="predicted"/>
<evidence type="ECO:0000313" key="2">
    <source>
        <dbReference type="Proteomes" id="UP000003706"/>
    </source>
</evidence>
<dbReference type="RefSeq" id="WP_007043538.1">
    <property type="nucleotide sequence ID" value="NZ_AGJL01000001.1"/>
</dbReference>
<sequence>MKIPRLYVEGEVEKNEGRKVVIENDGKAIRFLDKDEEYEGEGKILYQVIYDDFDKYILLSKLTRDVLIQYPDGRTITYLKKGTELLEIPAEGYEVHPIVDFGCRVLEGHRLAALVTRKGEIRFVNTPVTGTVVFMKEVPTKRANYVFYILSEKF</sequence>
<name>H1KWB9_9EURY</name>
<dbReference type="InterPro" id="IPR019217">
    <property type="entry name" value="DUF2118"/>
</dbReference>
<gene>
    <name evidence="1" type="ORF">MetfoDRAFT_0092</name>
</gene>
<dbReference type="AlphaFoldDB" id="H1KWB9"/>
<dbReference type="Gene3D" id="2.40.50.100">
    <property type="match status" value="1"/>
</dbReference>
<organism evidence="1 2">
    <name type="scientific">Methanotorris formicicus Mc-S-70</name>
    <dbReference type="NCBI Taxonomy" id="647171"/>
    <lineage>
        <taxon>Archaea</taxon>
        <taxon>Methanobacteriati</taxon>
        <taxon>Methanobacteriota</taxon>
        <taxon>Methanomada group</taxon>
        <taxon>Methanococci</taxon>
        <taxon>Methanococcales</taxon>
        <taxon>Methanocaldococcaceae</taxon>
        <taxon>Methanotorris</taxon>
    </lineage>
</organism>
<reference evidence="1 2" key="1">
    <citation type="submission" date="2011-09" db="EMBL/GenBank/DDBJ databases">
        <title>The draft genome of Methanotorris formicicus Mc-S-70.</title>
        <authorList>
            <consortium name="US DOE Joint Genome Institute (JGI-PGF)"/>
            <person name="Lucas S."/>
            <person name="Han J."/>
            <person name="Lapidus A."/>
            <person name="Cheng J.-F."/>
            <person name="Goodwin L."/>
            <person name="Pitluck S."/>
            <person name="Peters L."/>
            <person name="Land M.L."/>
            <person name="Hauser L."/>
            <person name="Sieprawska-Lupa M."/>
            <person name="Takai K."/>
            <person name="Miyazaki J."/>
            <person name="Whitman W."/>
            <person name="Woyke T.J."/>
        </authorList>
    </citation>
    <scope>NUCLEOTIDE SEQUENCE [LARGE SCALE GENOMIC DNA]</scope>
    <source>
        <strain evidence="1 2">Mc-S-70</strain>
    </source>
</reference>
<comment type="caution">
    <text evidence="1">The sequence shown here is derived from an EMBL/GenBank/DDBJ whole genome shotgun (WGS) entry which is preliminary data.</text>
</comment>
<dbReference type="STRING" id="647171.MetfoDRAFT_0092"/>
<evidence type="ECO:0008006" key="3">
    <source>
        <dbReference type="Google" id="ProtNLM"/>
    </source>
</evidence>
<dbReference type="Proteomes" id="UP000003706">
    <property type="component" value="Unassembled WGS sequence"/>
</dbReference>
<dbReference type="OrthoDB" id="84532at2157"/>
<keyword evidence="2" id="KW-1185">Reference proteome</keyword>
<evidence type="ECO:0000313" key="1">
    <source>
        <dbReference type="EMBL" id="EHP89702.1"/>
    </source>
</evidence>
<dbReference type="Gene3D" id="2.40.128.400">
    <property type="match status" value="1"/>
</dbReference>
<dbReference type="Pfam" id="PF09891">
    <property type="entry name" value="DUF2118"/>
    <property type="match status" value="1"/>
</dbReference>
<accession>H1KWB9</accession>
<dbReference type="EMBL" id="AGJL01000001">
    <property type="protein sequence ID" value="EHP89702.1"/>
    <property type="molecule type" value="Genomic_DNA"/>
</dbReference>
<protein>
    <recommendedName>
        <fullName evidence="3">DUF2118 domain-containing protein</fullName>
    </recommendedName>
</protein>